<protein>
    <submittedName>
        <fullName evidence="2">Uncharacterized protein</fullName>
    </submittedName>
</protein>
<evidence type="ECO:0000313" key="3">
    <source>
        <dbReference type="Proteomes" id="UP000256964"/>
    </source>
</evidence>
<proteinExistence type="predicted"/>
<name>A0A371D9C7_9APHY</name>
<feature type="region of interest" description="Disordered" evidence="1">
    <location>
        <begin position="162"/>
        <end position="190"/>
    </location>
</feature>
<evidence type="ECO:0000256" key="1">
    <source>
        <dbReference type="SAM" id="MobiDB-lite"/>
    </source>
</evidence>
<dbReference type="Proteomes" id="UP000256964">
    <property type="component" value="Unassembled WGS sequence"/>
</dbReference>
<accession>A0A371D9C7</accession>
<evidence type="ECO:0000313" key="2">
    <source>
        <dbReference type="EMBL" id="RDX49155.1"/>
    </source>
</evidence>
<sequence>MNLGRARMMDDSALKTGTSRCRARVSRSWSYRGSVPQEHQARRRVPAKQNRDRSNSPSQAQPVKDVDEPVASRIILRAAQRARCPWRAGGPHTLHRDERPQAAPAHAARFLWLWLRVGQACEHVSRAASSTRSRQTGRTPVRVSVRPRLIFIRPNPCPSPSRPHYLCSPDSESSATHNGIAHSFRGPSLS</sequence>
<organism evidence="2 3">
    <name type="scientific">Lentinus brumalis</name>
    <dbReference type="NCBI Taxonomy" id="2498619"/>
    <lineage>
        <taxon>Eukaryota</taxon>
        <taxon>Fungi</taxon>
        <taxon>Dikarya</taxon>
        <taxon>Basidiomycota</taxon>
        <taxon>Agaricomycotina</taxon>
        <taxon>Agaricomycetes</taxon>
        <taxon>Polyporales</taxon>
        <taxon>Polyporaceae</taxon>
        <taxon>Lentinus</taxon>
    </lineage>
</organism>
<keyword evidence="3" id="KW-1185">Reference proteome</keyword>
<gene>
    <name evidence="2" type="ORF">OH76DRAFT_559386</name>
</gene>
<feature type="region of interest" description="Disordered" evidence="1">
    <location>
        <begin position="25"/>
        <end position="67"/>
    </location>
</feature>
<dbReference type="AlphaFoldDB" id="A0A371D9C7"/>
<dbReference type="EMBL" id="KZ857407">
    <property type="protein sequence ID" value="RDX49155.1"/>
    <property type="molecule type" value="Genomic_DNA"/>
</dbReference>
<reference evidence="2 3" key="1">
    <citation type="journal article" date="2018" name="Biotechnol. Biofuels">
        <title>Integrative visual omics of the white-rot fungus Polyporus brumalis exposes the biotechnological potential of its oxidative enzymes for delignifying raw plant biomass.</title>
        <authorList>
            <person name="Miyauchi S."/>
            <person name="Rancon A."/>
            <person name="Drula E."/>
            <person name="Hage H."/>
            <person name="Chaduli D."/>
            <person name="Favel A."/>
            <person name="Grisel S."/>
            <person name="Henrissat B."/>
            <person name="Herpoel-Gimbert I."/>
            <person name="Ruiz-Duenas F.J."/>
            <person name="Chevret D."/>
            <person name="Hainaut M."/>
            <person name="Lin J."/>
            <person name="Wang M."/>
            <person name="Pangilinan J."/>
            <person name="Lipzen A."/>
            <person name="Lesage-Meessen L."/>
            <person name="Navarro D."/>
            <person name="Riley R."/>
            <person name="Grigoriev I.V."/>
            <person name="Zhou S."/>
            <person name="Raouche S."/>
            <person name="Rosso M.N."/>
        </authorList>
    </citation>
    <scope>NUCLEOTIDE SEQUENCE [LARGE SCALE GENOMIC DNA]</scope>
    <source>
        <strain evidence="2 3">BRFM 1820</strain>
    </source>
</reference>